<keyword evidence="3" id="KW-1185">Reference proteome</keyword>
<feature type="region of interest" description="Disordered" evidence="1">
    <location>
        <begin position="52"/>
        <end position="71"/>
    </location>
</feature>
<accession>A0AAJ0MW27</accession>
<feature type="region of interest" description="Disordered" evidence="1">
    <location>
        <begin position="77"/>
        <end position="158"/>
    </location>
</feature>
<dbReference type="AlphaFoldDB" id="A0AAJ0MW27"/>
<dbReference type="RefSeq" id="XP_062697997.1">
    <property type="nucleotide sequence ID" value="XM_062838611.1"/>
</dbReference>
<gene>
    <name evidence="2" type="ORF">B0T23DRAFT_401795</name>
</gene>
<evidence type="ECO:0000313" key="2">
    <source>
        <dbReference type="EMBL" id="KAK3500364.1"/>
    </source>
</evidence>
<feature type="compositionally biased region" description="Basic and acidic residues" evidence="1">
    <location>
        <begin position="129"/>
        <end position="145"/>
    </location>
</feature>
<dbReference type="Proteomes" id="UP001285908">
    <property type="component" value="Unassembled WGS sequence"/>
</dbReference>
<comment type="caution">
    <text evidence="2">The sequence shown here is derived from an EMBL/GenBank/DDBJ whole genome shotgun (WGS) entry which is preliminary data.</text>
</comment>
<evidence type="ECO:0000313" key="3">
    <source>
        <dbReference type="Proteomes" id="UP001285908"/>
    </source>
</evidence>
<dbReference type="GeneID" id="87876233"/>
<protein>
    <submittedName>
        <fullName evidence="2">Uncharacterized protein</fullName>
    </submittedName>
</protein>
<name>A0AAJ0MW27_9PEZI</name>
<dbReference type="EMBL" id="JAULSX010000001">
    <property type="protein sequence ID" value="KAK3500364.1"/>
    <property type="molecule type" value="Genomic_DNA"/>
</dbReference>
<organism evidence="2 3">
    <name type="scientific">Neurospora hispaniola</name>
    <dbReference type="NCBI Taxonomy" id="588809"/>
    <lineage>
        <taxon>Eukaryota</taxon>
        <taxon>Fungi</taxon>
        <taxon>Dikarya</taxon>
        <taxon>Ascomycota</taxon>
        <taxon>Pezizomycotina</taxon>
        <taxon>Sordariomycetes</taxon>
        <taxon>Sordariomycetidae</taxon>
        <taxon>Sordariales</taxon>
        <taxon>Sordariaceae</taxon>
        <taxon>Neurospora</taxon>
    </lineage>
</organism>
<proteinExistence type="predicted"/>
<reference evidence="2 3" key="1">
    <citation type="journal article" date="2023" name="Mol. Phylogenet. Evol.">
        <title>Genome-scale phylogeny and comparative genomics of the fungal order Sordariales.</title>
        <authorList>
            <person name="Hensen N."/>
            <person name="Bonometti L."/>
            <person name="Westerberg I."/>
            <person name="Brannstrom I.O."/>
            <person name="Guillou S."/>
            <person name="Cros-Aarteil S."/>
            <person name="Calhoun S."/>
            <person name="Haridas S."/>
            <person name="Kuo A."/>
            <person name="Mondo S."/>
            <person name="Pangilinan J."/>
            <person name="Riley R."/>
            <person name="LaButti K."/>
            <person name="Andreopoulos B."/>
            <person name="Lipzen A."/>
            <person name="Chen C."/>
            <person name="Yan M."/>
            <person name="Daum C."/>
            <person name="Ng V."/>
            <person name="Clum A."/>
            <person name="Steindorff A."/>
            <person name="Ohm R.A."/>
            <person name="Martin F."/>
            <person name="Silar P."/>
            <person name="Natvig D.O."/>
            <person name="Lalanne C."/>
            <person name="Gautier V."/>
            <person name="Ament-Velasquez S.L."/>
            <person name="Kruys A."/>
            <person name="Hutchinson M.I."/>
            <person name="Powell A.J."/>
            <person name="Barry K."/>
            <person name="Miller A.N."/>
            <person name="Grigoriev I.V."/>
            <person name="Debuchy R."/>
            <person name="Gladieux P."/>
            <person name="Hiltunen Thoren M."/>
            <person name="Johannesson H."/>
        </authorList>
    </citation>
    <scope>NUCLEOTIDE SEQUENCE [LARGE SCALE GENOMIC DNA]</scope>
    <source>
        <strain evidence="2 3">FGSC 10403</strain>
    </source>
</reference>
<evidence type="ECO:0000256" key="1">
    <source>
        <dbReference type="SAM" id="MobiDB-lite"/>
    </source>
</evidence>
<feature type="compositionally biased region" description="Basic residues" evidence="1">
    <location>
        <begin position="114"/>
        <end position="128"/>
    </location>
</feature>
<sequence length="253" mass="29454">MLQGDITFRCGHYHYYPEPTPHSNCIRREVYVYSPERFPATPGEPVHHWVRRDGNDNIVGPDSDPSLRVPREAPETVLEKNMPQRVRISELLPGPAPARTSRQNPRGNLEISLRRRLKQEVRKRKRAEQRRAQADSRGEEGHTSRGAEANTQDIKEDIRGDVQAILEEELRDLMDPMDLMEEEACQEITEEVKREARSNAYDQVYGLLLREMQNMMEETKEILKEDLAVVMERVKEGVKKEVKEEVRVKEESE</sequence>